<keyword evidence="4 9" id="KW-1133">Transmembrane helix</keyword>
<reference evidence="10" key="2">
    <citation type="submission" date="2025-09" db="UniProtKB">
        <authorList>
            <consortium name="Ensembl"/>
        </authorList>
    </citation>
    <scope>IDENTIFICATION</scope>
</reference>
<dbReference type="AlphaFoldDB" id="A0A674IXL6"/>
<dbReference type="Gene3D" id="1.20.1070.10">
    <property type="entry name" value="Rhodopsin 7-helix transmembrane proteins"/>
    <property type="match status" value="1"/>
</dbReference>
<evidence type="ECO:0000256" key="3">
    <source>
        <dbReference type="ARBA" id="ARBA00022692"/>
    </source>
</evidence>
<dbReference type="GO" id="GO:0004930">
    <property type="term" value="F:G protein-coupled receptor activity"/>
    <property type="evidence" value="ECO:0007669"/>
    <property type="project" value="UniProtKB-KW"/>
</dbReference>
<evidence type="ECO:0000256" key="9">
    <source>
        <dbReference type="SAM" id="Phobius"/>
    </source>
</evidence>
<keyword evidence="5" id="KW-0297">G-protein coupled receptor</keyword>
<dbReference type="PRINTS" id="PR00237">
    <property type="entry name" value="GPCRRHODOPSN"/>
</dbReference>
<keyword evidence="11" id="KW-1185">Reference proteome</keyword>
<evidence type="ECO:0000256" key="7">
    <source>
        <dbReference type="ARBA" id="ARBA00023170"/>
    </source>
</evidence>
<keyword evidence="6 9" id="KW-0472">Membrane</keyword>
<dbReference type="PRINTS" id="PR02108">
    <property type="entry name" value="MRGPCRFAMILY"/>
</dbReference>
<dbReference type="GeneTree" id="ENSGT01030000234639"/>
<dbReference type="Proteomes" id="UP000472274">
    <property type="component" value="Unplaced"/>
</dbReference>
<proteinExistence type="predicted"/>
<keyword evidence="7" id="KW-0675">Receptor</keyword>
<evidence type="ECO:0000256" key="2">
    <source>
        <dbReference type="ARBA" id="ARBA00022475"/>
    </source>
</evidence>
<feature type="transmembrane region" description="Helical" evidence="9">
    <location>
        <begin position="32"/>
        <end position="59"/>
    </location>
</feature>
<evidence type="ECO:0008006" key="12">
    <source>
        <dbReference type="Google" id="ProtNLM"/>
    </source>
</evidence>
<dbReference type="InParanoid" id="A0A674IXL6"/>
<feature type="transmembrane region" description="Helical" evidence="9">
    <location>
        <begin position="71"/>
        <end position="95"/>
    </location>
</feature>
<feature type="transmembrane region" description="Helical" evidence="9">
    <location>
        <begin position="167"/>
        <end position="188"/>
    </location>
</feature>
<evidence type="ECO:0000256" key="6">
    <source>
        <dbReference type="ARBA" id="ARBA00023136"/>
    </source>
</evidence>
<evidence type="ECO:0000313" key="11">
    <source>
        <dbReference type="Proteomes" id="UP000472274"/>
    </source>
</evidence>
<name>A0A674IXL6_9SAUR</name>
<evidence type="ECO:0000256" key="8">
    <source>
        <dbReference type="ARBA" id="ARBA00023224"/>
    </source>
</evidence>
<evidence type="ECO:0000256" key="4">
    <source>
        <dbReference type="ARBA" id="ARBA00022989"/>
    </source>
</evidence>
<organism evidence="10 11">
    <name type="scientific">Terrapene triunguis</name>
    <name type="common">Three-toed box turtle</name>
    <dbReference type="NCBI Taxonomy" id="2587831"/>
    <lineage>
        <taxon>Eukaryota</taxon>
        <taxon>Metazoa</taxon>
        <taxon>Chordata</taxon>
        <taxon>Craniata</taxon>
        <taxon>Vertebrata</taxon>
        <taxon>Euteleostomi</taxon>
        <taxon>Archelosauria</taxon>
        <taxon>Testudinata</taxon>
        <taxon>Testudines</taxon>
        <taxon>Cryptodira</taxon>
        <taxon>Durocryptodira</taxon>
        <taxon>Testudinoidea</taxon>
        <taxon>Emydidae</taxon>
        <taxon>Terrapene</taxon>
    </lineage>
</organism>
<dbReference type="InterPro" id="IPR026234">
    <property type="entry name" value="MRGPCRFAMILY"/>
</dbReference>
<dbReference type="PANTHER" id="PTHR11334">
    <property type="entry name" value="MAS-RELATED G-PROTEIN COUPLED RECEPTOR"/>
    <property type="match status" value="1"/>
</dbReference>
<feature type="transmembrane region" description="Helical" evidence="9">
    <location>
        <begin position="233"/>
        <end position="255"/>
    </location>
</feature>
<accession>A0A674IXL6</accession>
<keyword evidence="8" id="KW-0807">Transducer</keyword>
<comment type="subcellular location">
    <subcellularLocation>
        <location evidence="1">Cell membrane</location>
        <topology evidence="1">Multi-pass membrane protein</topology>
    </subcellularLocation>
</comment>
<dbReference type="PANTHER" id="PTHR11334:SF29">
    <property type="entry name" value="MAS-RELATED G-PROTEIN COUPLED RECEPTOR MEMBER X2"/>
    <property type="match status" value="1"/>
</dbReference>
<dbReference type="SUPFAM" id="SSF81321">
    <property type="entry name" value="Family A G protein-coupled receptor-like"/>
    <property type="match status" value="1"/>
</dbReference>
<evidence type="ECO:0000313" key="10">
    <source>
        <dbReference type="Ensembl" id="ENSTMTP00000014241.1"/>
    </source>
</evidence>
<sequence length="295" mass="32566">MTEPSTVSLPLTEPSLENGIKYNETDFKTDHLTAVIIDSVTLLLCLVKLVGNGIVLWFLGFHIKRNPFTVYILNLAAADFGCLLCLASLNMLVLFMYSTSLYFLMAISTEQCVLPHLVPMPLPKALVCHCLCPALGSLSCLLTGLEAFACVLNAFANCIMMLTPLSVTNFLIFASIMVLSSLTLFIKGRSSSQQCQPGKLYIVILLTVLFFLLFAVPHRIVTFLQNFDYDLNLITTTFLLASLTAASTQLFTFFVGSYRNRQFRGFAEGKGYTYSVCVDVAHITQRAAYVVPNGK</sequence>
<evidence type="ECO:0000256" key="1">
    <source>
        <dbReference type="ARBA" id="ARBA00004651"/>
    </source>
</evidence>
<protein>
    <recommendedName>
        <fullName evidence="12">G-protein coupled receptors family 1 profile domain-containing protein</fullName>
    </recommendedName>
</protein>
<dbReference type="InterPro" id="IPR000276">
    <property type="entry name" value="GPCR_Rhodpsn"/>
</dbReference>
<feature type="transmembrane region" description="Helical" evidence="9">
    <location>
        <begin position="200"/>
        <end position="221"/>
    </location>
</feature>
<keyword evidence="3 9" id="KW-0812">Transmembrane</keyword>
<reference evidence="10" key="1">
    <citation type="submission" date="2025-08" db="UniProtKB">
        <authorList>
            <consortium name="Ensembl"/>
        </authorList>
    </citation>
    <scope>IDENTIFICATION</scope>
</reference>
<keyword evidence="2" id="KW-1003">Cell membrane</keyword>
<dbReference type="GO" id="GO:0005886">
    <property type="term" value="C:plasma membrane"/>
    <property type="evidence" value="ECO:0007669"/>
    <property type="project" value="UniProtKB-SubCell"/>
</dbReference>
<evidence type="ECO:0000256" key="5">
    <source>
        <dbReference type="ARBA" id="ARBA00023040"/>
    </source>
</evidence>
<dbReference type="Ensembl" id="ENSTMTT00000014730.1">
    <property type="protein sequence ID" value="ENSTMTP00000014241.1"/>
    <property type="gene ID" value="ENSTMTG00000010359.1"/>
</dbReference>